<comment type="subunit">
    <text evidence="9">Homohexamer.</text>
</comment>
<dbReference type="AlphaFoldDB" id="A0A7W4JRE1"/>
<evidence type="ECO:0000256" key="9">
    <source>
        <dbReference type="HAMAP-Rule" id="MF_00151"/>
    </source>
</evidence>
<evidence type="ECO:0000256" key="1">
    <source>
        <dbReference type="ARBA" id="ARBA00022490"/>
    </source>
</evidence>
<evidence type="ECO:0000256" key="6">
    <source>
        <dbReference type="ARBA" id="ARBA00022842"/>
    </source>
</evidence>
<feature type="binding site" evidence="9">
    <location>
        <position position="83"/>
    </location>
    <ligand>
        <name>substrate</name>
    </ligand>
</feature>
<feature type="binding site" evidence="9">
    <location>
        <position position="108"/>
    </location>
    <ligand>
        <name>ATP</name>
        <dbReference type="ChEBI" id="CHEBI:30616"/>
    </ligand>
</feature>
<comment type="catalytic activity">
    <reaction evidence="8 9">
        <text>(R)-4'-phosphopantetheine + ATP + H(+) = 3'-dephospho-CoA + diphosphate</text>
        <dbReference type="Rhea" id="RHEA:19801"/>
        <dbReference type="ChEBI" id="CHEBI:15378"/>
        <dbReference type="ChEBI" id="CHEBI:30616"/>
        <dbReference type="ChEBI" id="CHEBI:33019"/>
        <dbReference type="ChEBI" id="CHEBI:57328"/>
        <dbReference type="ChEBI" id="CHEBI:61723"/>
        <dbReference type="EC" id="2.7.7.3"/>
    </reaction>
</comment>
<feature type="binding site" evidence="9">
    <location>
        <position position="14"/>
    </location>
    <ligand>
        <name>substrate</name>
    </ligand>
</feature>
<feature type="binding site" evidence="9">
    <location>
        <position position="97"/>
    </location>
    <ligand>
        <name>substrate</name>
    </ligand>
</feature>
<proteinExistence type="inferred from homology"/>
<evidence type="ECO:0000256" key="3">
    <source>
        <dbReference type="ARBA" id="ARBA00022695"/>
    </source>
</evidence>
<dbReference type="CDD" id="cd02163">
    <property type="entry name" value="PPAT"/>
    <property type="match status" value="1"/>
</dbReference>
<name>A0A7W4JRE1_9PROT</name>
<dbReference type="InterPro" id="IPR004821">
    <property type="entry name" value="Cyt_trans-like"/>
</dbReference>
<comment type="subcellular location">
    <subcellularLocation>
        <location evidence="9">Cytoplasm</location>
    </subcellularLocation>
</comment>
<dbReference type="SUPFAM" id="SSF52374">
    <property type="entry name" value="Nucleotidylyl transferase"/>
    <property type="match status" value="1"/>
</dbReference>
<feature type="binding site" evidence="9">
    <location>
        <begin position="133"/>
        <end position="139"/>
    </location>
    <ligand>
        <name>ATP</name>
        <dbReference type="ChEBI" id="CHEBI:30616"/>
    </ligand>
</feature>
<feature type="binding site" evidence="9">
    <location>
        <position position="22"/>
    </location>
    <ligand>
        <name>ATP</name>
        <dbReference type="ChEBI" id="CHEBI:30616"/>
    </ligand>
</feature>
<dbReference type="Pfam" id="PF01467">
    <property type="entry name" value="CTP_transf_like"/>
    <property type="match status" value="1"/>
</dbReference>
<keyword evidence="7 9" id="KW-0173">Coenzyme A biosynthesis</keyword>
<dbReference type="Gene3D" id="3.40.50.620">
    <property type="entry name" value="HUPs"/>
    <property type="match status" value="1"/>
</dbReference>
<keyword evidence="2 9" id="KW-0808">Transferase</keyword>
<evidence type="ECO:0000256" key="7">
    <source>
        <dbReference type="ARBA" id="ARBA00022993"/>
    </source>
</evidence>
<evidence type="ECO:0000259" key="10">
    <source>
        <dbReference type="Pfam" id="PF01467"/>
    </source>
</evidence>
<dbReference type="EMBL" id="JABEQF010000004">
    <property type="protein sequence ID" value="MBB2189527.1"/>
    <property type="molecule type" value="Genomic_DNA"/>
</dbReference>
<evidence type="ECO:0000313" key="12">
    <source>
        <dbReference type="Proteomes" id="UP000555756"/>
    </source>
</evidence>
<feature type="binding site" evidence="9">
    <location>
        <position position="46"/>
    </location>
    <ligand>
        <name>substrate</name>
    </ligand>
</feature>
<organism evidence="11 12">
    <name type="scientific">Gluconacetobacter azotocaptans</name>
    <dbReference type="NCBI Taxonomy" id="142834"/>
    <lineage>
        <taxon>Bacteria</taxon>
        <taxon>Pseudomonadati</taxon>
        <taxon>Pseudomonadota</taxon>
        <taxon>Alphaproteobacteria</taxon>
        <taxon>Acetobacterales</taxon>
        <taxon>Acetobacteraceae</taxon>
        <taxon>Gluconacetobacter</taxon>
    </lineage>
</organism>
<comment type="similarity">
    <text evidence="9">Belongs to the bacterial CoaD family.</text>
</comment>
<feature type="binding site" evidence="9">
    <location>
        <begin position="14"/>
        <end position="15"/>
    </location>
    <ligand>
        <name>ATP</name>
        <dbReference type="ChEBI" id="CHEBI:30616"/>
    </ligand>
</feature>
<dbReference type="RefSeq" id="WP_183118719.1">
    <property type="nucleotide sequence ID" value="NZ_JABEQF010000004.1"/>
</dbReference>
<comment type="caution">
    <text evidence="11">The sequence shown here is derived from an EMBL/GenBank/DDBJ whole genome shotgun (WGS) entry which is preliminary data.</text>
</comment>
<evidence type="ECO:0000256" key="5">
    <source>
        <dbReference type="ARBA" id="ARBA00022840"/>
    </source>
</evidence>
<keyword evidence="4 9" id="KW-0547">Nucleotide-binding</keyword>
<dbReference type="Proteomes" id="UP000555756">
    <property type="component" value="Unassembled WGS sequence"/>
</dbReference>
<dbReference type="HAMAP" id="MF_00151">
    <property type="entry name" value="PPAT_bact"/>
    <property type="match status" value="1"/>
</dbReference>
<dbReference type="EC" id="2.7.7.3" evidence="9"/>
<dbReference type="GO" id="GO:0015937">
    <property type="term" value="P:coenzyme A biosynthetic process"/>
    <property type="evidence" value="ECO:0007669"/>
    <property type="project" value="UniProtKB-UniRule"/>
</dbReference>
<dbReference type="GO" id="GO:0005524">
    <property type="term" value="F:ATP binding"/>
    <property type="evidence" value="ECO:0007669"/>
    <property type="project" value="UniProtKB-KW"/>
</dbReference>
<dbReference type="NCBIfam" id="TIGR00125">
    <property type="entry name" value="cyt_tran_rel"/>
    <property type="match status" value="1"/>
</dbReference>
<feature type="domain" description="Cytidyltransferase-like" evidence="10">
    <location>
        <begin position="10"/>
        <end position="143"/>
    </location>
</feature>
<keyword evidence="5 9" id="KW-0067">ATP-binding</keyword>
<keyword evidence="3 9" id="KW-0548">Nucleotidyltransferase</keyword>
<feature type="site" description="Transition state stabilizer" evidence="9">
    <location>
        <position position="22"/>
    </location>
</feature>
<protein>
    <recommendedName>
        <fullName evidence="9">Phosphopantetheine adenylyltransferase</fullName>
        <ecNumber evidence="9">2.7.7.3</ecNumber>
    </recommendedName>
    <alternativeName>
        <fullName evidence="9">Dephospho-CoA pyrophosphorylase</fullName>
    </alternativeName>
    <alternativeName>
        <fullName evidence="9">Pantetheine-phosphate adenylyltransferase</fullName>
        <shortName evidence="9">PPAT</shortName>
    </alternativeName>
</protein>
<keyword evidence="12" id="KW-1185">Reference proteome</keyword>
<dbReference type="PANTHER" id="PTHR21342:SF1">
    <property type="entry name" value="PHOSPHOPANTETHEINE ADENYLYLTRANSFERASE"/>
    <property type="match status" value="1"/>
</dbReference>
<dbReference type="InterPro" id="IPR014729">
    <property type="entry name" value="Rossmann-like_a/b/a_fold"/>
</dbReference>
<feature type="binding site" evidence="9">
    <location>
        <begin position="98"/>
        <end position="100"/>
    </location>
    <ligand>
        <name>ATP</name>
        <dbReference type="ChEBI" id="CHEBI:30616"/>
    </ligand>
</feature>
<evidence type="ECO:0000256" key="8">
    <source>
        <dbReference type="ARBA" id="ARBA00029346"/>
    </source>
</evidence>
<comment type="pathway">
    <text evidence="9">Cofactor biosynthesis; coenzyme A biosynthesis; CoA from (R)-pantothenate: step 4/5.</text>
</comment>
<dbReference type="PANTHER" id="PTHR21342">
    <property type="entry name" value="PHOSPHOPANTETHEINE ADENYLYLTRANSFERASE"/>
    <property type="match status" value="1"/>
</dbReference>
<sequence length="172" mass="18908">MPDATPRTGFYPGTFDPVTNGHLDIIERAARLVDRLVIGVAENIGKQPLLPLDERILCLTTEVRGLARRTGTTIDVIGFGNLLIHAARSQGATVIVRGLRVVADFDYEMQMFGMNHHLAPDIETIFLMANERSQYISSRLVKEVARMGGDIAGFVPPFTRRHVLARLGGITA</sequence>
<reference evidence="11 12" key="1">
    <citation type="submission" date="2020-04" db="EMBL/GenBank/DDBJ databases">
        <title>Description of novel Gluconacetobacter.</title>
        <authorList>
            <person name="Sombolestani A."/>
        </authorList>
    </citation>
    <scope>NUCLEOTIDE SEQUENCE [LARGE SCALE GENOMIC DNA]</scope>
    <source>
        <strain evidence="11 12">LMG 21311</strain>
    </source>
</reference>
<dbReference type="UniPathway" id="UPA00241">
    <property type="reaction ID" value="UER00355"/>
</dbReference>
<evidence type="ECO:0000313" key="11">
    <source>
        <dbReference type="EMBL" id="MBB2189527.1"/>
    </source>
</evidence>
<evidence type="ECO:0000256" key="4">
    <source>
        <dbReference type="ARBA" id="ARBA00022741"/>
    </source>
</evidence>
<dbReference type="GO" id="GO:0005737">
    <property type="term" value="C:cytoplasm"/>
    <property type="evidence" value="ECO:0007669"/>
    <property type="project" value="UniProtKB-SubCell"/>
</dbReference>
<comment type="function">
    <text evidence="9">Reversibly transfers an adenylyl group from ATP to 4'-phosphopantetheine, yielding dephospho-CoA (dPCoA) and pyrophosphate.</text>
</comment>
<keyword evidence="1 9" id="KW-0963">Cytoplasm</keyword>
<dbReference type="NCBIfam" id="TIGR01510">
    <property type="entry name" value="coaD_prev_kdtB"/>
    <property type="match status" value="1"/>
</dbReference>
<evidence type="ECO:0000256" key="2">
    <source>
        <dbReference type="ARBA" id="ARBA00022679"/>
    </source>
</evidence>
<accession>A0A7W4JRE1</accession>
<dbReference type="GO" id="GO:0004595">
    <property type="term" value="F:pantetheine-phosphate adenylyltransferase activity"/>
    <property type="evidence" value="ECO:0007669"/>
    <property type="project" value="UniProtKB-UniRule"/>
</dbReference>
<dbReference type="PRINTS" id="PR01020">
    <property type="entry name" value="LPSBIOSNTHSS"/>
</dbReference>
<keyword evidence="6 9" id="KW-0460">Magnesium</keyword>
<dbReference type="InterPro" id="IPR001980">
    <property type="entry name" value="PPAT"/>
</dbReference>
<comment type="cofactor">
    <cofactor evidence="9">
        <name>Mg(2+)</name>
        <dbReference type="ChEBI" id="CHEBI:18420"/>
    </cofactor>
</comment>
<gene>
    <name evidence="9 11" type="primary">coaD</name>
    <name evidence="11" type="ORF">HLH34_06065</name>
</gene>